<protein>
    <submittedName>
        <fullName evidence="1">Uncharacterized protein</fullName>
    </submittedName>
</protein>
<proteinExistence type="predicted"/>
<comment type="caution">
    <text evidence="1">The sequence shown here is derived from an EMBL/GenBank/DDBJ whole genome shotgun (WGS) entry which is preliminary data.</text>
</comment>
<dbReference type="EMBL" id="SNRW01003738">
    <property type="protein sequence ID" value="KAA6389042.1"/>
    <property type="molecule type" value="Genomic_DNA"/>
</dbReference>
<sequence>MAALRAKLYGLDANANWIDLGTGWSTIEDIHIIVRFDTFSARLHTSEYRVRIMEKTEDYQKEGGIIFIINYTLILFTDEDTCEEYGLSFLTKDAREQMWGKIMEEQSKPKNILPQIGKDTLNDIQTVIKMQCTDPGRKAKLAYNLLQNVRQYIIK</sequence>
<gene>
    <name evidence="1" type="ORF">EZS28_015431</name>
</gene>
<reference evidence="1 2" key="1">
    <citation type="submission" date="2019-03" db="EMBL/GenBank/DDBJ databases">
        <title>Single cell metagenomics reveals metabolic interactions within the superorganism composed of flagellate Streblomastix strix and complex community of Bacteroidetes bacteria on its surface.</title>
        <authorList>
            <person name="Treitli S.C."/>
            <person name="Kolisko M."/>
            <person name="Husnik F."/>
            <person name="Keeling P."/>
            <person name="Hampl V."/>
        </authorList>
    </citation>
    <scope>NUCLEOTIDE SEQUENCE [LARGE SCALE GENOMIC DNA]</scope>
    <source>
        <strain evidence="1">ST1C</strain>
    </source>
</reference>
<dbReference type="Gene3D" id="2.30.29.30">
    <property type="entry name" value="Pleckstrin-homology domain (PH domain)/Phosphotyrosine-binding domain (PTB)"/>
    <property type="match status" value="1"/>
</dbReference>
<evidence type="ECO:0000313" key="1">
    <source>
        <dbReference type="EMBL" id="KAA6389042.1"/>
    </source>
</evidence>
<evidence type="ECO:0000313" key="2">
    <source>
        <dbReference type="Proteomes" id="UP000324800"/>
    </source>
</evidence>
<accession>A0A5J4W312</accession>
<dbReference type="AlphaFoldDB" id="A0A5J4W312"/>
<dbReference type="OrthoDB" id="313529at2759"/>
<dbReference type="Proteomes" id="UP000324800">
    <property type="component" value="Unassembled WGS sequence"/>
</dbReference>
<name>A0A5J4W312_9EUKA</name>
<organism evidence="1 2">
    <name type="scientific">Streblomastix strix</name>
    <dbReference type="NCBI Taxonomy" id="222440"/>
    <lineage>
        <taxon>Eukaryota</taxon>
        <taxon>Metamonada</taxon>
        <taxon>Preaxostyla</taxon>
        <taxon>Oxymonadida</taxon>
        <taxon>Streblomastigidae</taxon>
        <taxon>Streblomastix</taxon>
    </lineage>
</organism>
<dbReference type="InterPro" id="IPR011993">
    <property type="entry name" value="PH-like_dom_sf"/>
</dbReference>